<name>A0A914DI30_9BILA</name>
<dbReference type="AlphaFoldDB" id="A0A914DI30"/>
<evidence type="ECO:0000313" key="2">
    <source>
        <dbReference type="WBParaSite" id="ACRNAN_scaffold25277.g20065.t1"/>
    </source>
</evidence>
<protein>
    <submittedName>
        <fullName evidence="2">Uncharacterized protein</fullName>
    </submittedName>
</protein>
<evidence type="ECO:0000313" key="1">
    <source>
        <dbReference type="Proteomes" id="UP000887540"/>
    </source>
</evidence>
<sequence length="43" mass="4695">MKKSTSLSDLNDDLEVNPSEIWSPVNKMAKLAIDPLPGCQLPV</sequence>
<accession>A0A914DI30</accession>
<reference evidence="2" key="1">
    <citation type="submission" date="2022-11" db="UniProtKB">
        <authorList>
            <consortium name="WormBaseParasite"/>
        </authorList>
    </citation>
    <scope>IDENTIFICATION</scope>
</reference>
<organism evidence="1 2">
    <name type="scientific">Acrobeloides nanus</name>
    <dbReference type="NCBI Taxonomy" id="290746"/>
    <lineage>
        <taxon>Eukaryota</taxon>
        <taxon>Metazoa</taxon>
        <taxon>Ecdysozoa</taxon>
        <taxon>Nematoda</taxon>
        <taxon>Chromadorea</taxon>
        <taxon>Rhabditida</taxon>
        <taxon>Tylenchina</taxon>
        <taxon>Cephalobomorpha</taxon>
        <taxon>Cephaloboidea</taxon>
        <taxon>Cephalobidae</taxon>
        <taxon>Acrobeloides</taxon>
    </lineage>
</organism>
<dbReference type="WBParaSite" id="ACRNAN_scaffold25277.g20065.t1">
    <property type="protein sequence ID" value="ACRNAN_scaffold25277.g20065.t1"/>
    <property type="gene ID" value="ACRNAN_scaffold25277.g20065"/>
</dbReference>
<keyword evidence="1" id="KW-1185">Reference proteome</keyword>
<dbReference type="Proteomes" id="UP000887540">
    <property type="component" value="Unplaced"/>
</dbReference>
<proteinExistence type="predicted"/>